<keyword evidence="3" id="KW-1185">Reference proteome</keyword>
<dbReference type="Gene3D" id="3.40.47.10">
    <property type="match status" value="1"/>
</dbReference>
<dbReference type="AlphaFoldDB" id="A0A934VBS8"/>
<evidence type="ECO:0000313" key="2">
    <source>
        <dbReference type="EMBL" id="MBK1817598.1"/>
    </source>
</evidence>
<dbReference type="Pfam" id="PF00109">
    <property type="entry name" value="ketoacyl-synt"/>
    <property type="match status" value="1"/>
</dbReference>
<dbReference type="SUPFAM" id="SSF53901">
    <property type="entry name" value="Thiolase-like"/>
    <property type="match status" value="1"/>
</dbReference>
<dbReference type="InterPro" id="IPR014030">
    <property type="entry name" value="Ketoacyl_synth_N"/>
</dbReference>
<reference evidence="2" key="1">
    <citation type="submission" date="2021-01" db="EMBL/GenBank/DDBJ databases">
        <title>Modified the classification status of verrucomicrobia.</title>
        <authorList>
            <person name="Feng X."/>
        </authorList>
    </citation>
    <scope>NUCLEOTIDE SEQUENCE</scope>
    <source>
        <strain evidence="2">JCM 18052</strain>
    </source>
</reference>
<name>A0A934VBS8_9BACT</name>
<dbReference type="Proteomes" id="UP000600139">
    <property type="component" value="Unassembled WGS sequence"/>
</dbReference>
<accession>A0A934VBS8</accession>
<evidence type="ECO:0000259" key="1">
    <source>
        <dbReference type="Pfam" id="PF00109"/>
    </source>
</evidence>
<evidence type="ECO:0000313" key="3">
    <source>
        <dbReference type="Proteomes" id="UP000600139"/>
    </source>
</evidence>
<sequence>MRTPLSITGCGAVSPAGWGVAAMMRLLEAGEKPVPSFLERAVGDEIIRTPVLRVPAEGATTPKFARLRRTSPISKFAAAAAMEALGENRLAEVAAGNLRVGVICTLTNGCVNYSNRFFAEALADPSLASPILFPETVFNAPSSHLSALIGSVSPNDTLISDSTGFLSGIDLAVEWIVRGDVDGCLVVASEEIDWLSSEGLLHYSRNYLPAEGGAAVYLEASCGPVELLRLPDPVSLAGAGREQAACEIRRRLGADDDGKTLLVDGRAGIPRYDRPDAVAWEDWQGPRWSPRMLLGEGMGISAALQTVAAVSALESGLFQNAIVAATGANQQSAGMLLGKNP</sequence>
<dbReference type="InterPro" id="IPR016039">
    <property type="entry name" value="Thiolase-like"/>
</dbReference>
<feature type="domain" description="Beta-ketoacyl synthase-like N-terminal" evidence="1">
    <location>
        <begin position="4"/>
        <end position="190"/>
    </location>
</feature>
<protein>
    <recommendedName>
        <fullName evidence="1">Beta-ketoacyl synthase-like N-terminal domain-containing protein</fullName>
    </recommendedName>
</protein>
<comment type="caution">
    <text evidence="2">The sequence shown here is derived from an EMBL/GenBank/DDBJ whole genome shotgun (WGS) entry which is preliminary data.</text>
</comment>
<organism evidence="2 3">
    <name type="scientific">Luteolibacter yonseiensis</name>
    <dbReference type="NCBI Taxonomy" id="1144680"/>
    <lineage>
        <taxon>Bacteria</taxon>
        <taxon>Pseudomonadati</taxon>
        <taxon>Verrucomicrobiota</taxon>
        <taxon>Verrucomicrobiia</taxon>
        <taxon>Verrucomicrobiales</taxon>
        <taxon>Verrucomicrobiaceae</taxon>
        <taxon>Luteolibacter</taxon>
    </lineage>
</organism>
<proteinExistence type="predicted"/>
<dbReference type="GO" id="GO:0016746">
    <property type="term" value="F:acyltransferase activity"/>
    <property type="evidence" value="ECO:0007669"/>
    <property type="project" value="InterPro"/>
</dbReference>
<dbReference type="RefSeq" id="WP_200352536.1">
    <property type="nucleotide sequence ID" value="NZ_BAABHZ010000001.1"/>
</dbReference>
<gene>
    <name evidence="2" type="ORF">JIN84_18410</name>
</gene>
<dbReference type="EMBL" id="JAENIK010000012">
    <property type="protein sequence ID" value="MBK1817598.1"/>
    <property type="molecule type" value="Genomic_DNA"/>
</dbReference>